<proteinExistence type="predicted"/>
<name>A0ABY3FWN6_9BACI</name>
<reference evidence="1 2" key="1">
    <citation type="submission" date="2019-06" db="EMBL/GenBank/DDBJ databases">
        <title>Genome sequence analysis of &gt;100 Bacillus licheniformis strains suggests intrinsic resistance to this species.</title>
        <authorList>
            <person name="Wels M."/>
            <person name="Siezen R.J."/>
            <person name="Johansen E."/>
            <person name="Stuer-Lauridsen B."/>
            <person name="Bjerre K."/>
            <person name="Nielsen B.K.K."/>
        </authorList>
    </citation>
    <scope>NUCLEOTIDE SEQUENCE [LARGE SCALE GENOMIC DNA]</scope>
    <source>
        <strain evidence="1 2">BAC-15381</strain>
    </source>
</reference>
<organism evidence="1 2">
    <name type="scientific">Bacillus paralicheniformis</name>
    <dbReference type="NCBI Taxonomy" id="1648923"/>
    <lineage>
        <taxon>Bacteria</taxon>
        <taxon>Bacillati</taxon>
        <taxon>Bacillota</taxon>
        <taxon>Bacilli</taxon>
        <taxon>Bacillales</taxon>
        <taxon>Bacillaceae</taxon>
        <taxon>Bacillus</taxon>
    </lineage>
</organism>
<sequence length="40" mass="4813">MIFTYNKFINKRKRDKIFYLLLYSKSPSSVLKQTGGSFYE</sequence>
<comment type="caution">
    <text evidence="1">The sequence shown here is derived from an EMBL/GenBank/DDBJ whole genome shotgun (WGS) entry which is preliminary data.</text>
</comment>
<keyword evidence="2" id="KW-1185">Reference proteome</keyword>
<accession>A0ABY3FWN6</accession>
<evidence type="ECO:0000313" key="1">
    <source>
        <dbReference type="EMBL" id="TWL39365.1"/>
    </source>
</evidence>
<gene>
    <name evidence="1" type="ORF">CHCC15381_2883</name>
</gene>
<dbReference type="Proteomes" id="UP000429980">
    <property type="component" value="Unassembled WGS sequence"/>
</dbReference>
<protein>
    <submittedName>
        <fullName evidence="1">Uncharacterized protein</fullName>
    </submittedName>
</protein>
<dbReference type="EMBL" id="NILF01000034">
    <property type="protein sequence ID" value="TWL39365.1"/>
    <property type="molecule type" value="Genomic_DNA"/>
</dbReference>
<evidence type="ECO:0000313" key="2">
    <source>
        <dbReference type="Proteomes" id="UP000429980"/>
    </source>
</evidence>